<keyword evidence="1" id="KW-0560">Oxidoreductase</keyword>
<proteinExistence type="predicted"/>
<organism evidence="3 4">
    <name type="scientific">Aestuariivirga litoralis</name>
    <dbReference type="NCBI Taxonomy" id="2650924"/>
    <lineage>
        <taxon>Bacteria</taxon>
        <taxon>Pseudomonadati</taxon>
        <taxon>Pseudomonadota</taxon>
        <taxon>Alphaproteobacteria</taxon>
        <taxon>Hyphomicrobiales</taxon>
        <taxon>Aestuariivirgaceae</taxon>
        <taxon>Aestuariivirga</taxon>
    </lineage>
</organism>
<evidence type="ECO:0000313" key="3">
    <source>
        <dbReference type="EMBL" id="PZF78654.1"/>
    </source>
</evidence>
<dbReference type="EMBL" id="QKVK01000001">
    <property type="protein sequence ID" value="PZF78654.1"/>
    <property type="molecule type" value="Genomic_DNA"/>
</dbReference>
<gene>
    <name evidence="3" type="ORF">DK847_02285</name>
</gene>
<dbReference type="Pfam" id="PF01266">
    <property type="entry name" value="DAO"/>
    <property type="match status" value="1"/>
</dbReference>
<dbReference type="InterPro" id="IPR006076">
    <property type="entry name" value="FAD-dep_OxRdtase"/>
</dbReference>
<dbReference type="GO" id="GO:0016491">
    <property type="term" value="F:oxidoreductase activity"/>
    <property type="evidence" value="ECO:0007669"/>
    <property type="project" value="UniProtKB-KW"/>
</dbReference>
<accession>A0A2W2BEF4</accession>
<dbReference type="Gene3D" id="3.50.50.60">
    <property type="entry name" value="FAD/NAD(P)-binding domain"/>
    <property type="match status" value="1"/>
</dbReference>
<reference evidence="4" key="1">
    <citation type="submission" date="2018-06" db="EMBL/GenBank/DDBJ databases">
        <title>Aestuariibacter litoralis strain KCTC 52945T.</title>
        <authorList>
            <person name="Li X."/>
            <person name="Salam N."/>
            <person name="Li J.-L."/>
            <person name="Chen Y.-M."/>
            <person name="Yang Z.-W."/>
            <person name="Zhang L.-Y."/>
            <person name="Han M.-X."/>
            <person name="Xiao M."/>
            <person name="Li W.-J."/>
        </authorList>
    </citation>
    <scope>NUCLEOTIDE SEQUENCE [LARGE SCALE GENOMIC DNA]</scope>
    <source>
        <strain evidence="4">KCTC 52945</strain>
    </source>
</reference>
<keyword evidence="4" id="KW-1185">Reference proteome</keyword>
<protein>
    <submittedName>
        <fullName evidence="3">Gamma-Glu-putrescine oxidase</fullName>
    </submittedName>
</protein>
<feature type="domain" description="FAD dependent oxidoreductase" evidence="2">
    <location>
        <begin position="37"/>
        <end position="390"/>
    </location>
</feature>
<dbReference type="Proteomes" id="UP000248795">
    <property type="component" value="Unassembled WGS sequence"/>
</dbReference>
<evidence type="ECO:0000313" key="4">
    <source>
        <dbReference type="Proteomes" id="UP000248795"/>
    </source>
</evidence>
<name>A0A2W2BEF4_9HYPH</name>
<evidence type="ECO:0000259" key="2">
    <source>
        <dbReference type="Pfam" id="PF01266"/>
    </source>
</evidence>
<evidence type="ECO:0000256" key="1">
    <source>
        <dbReference type="ARBA" id="ARBA00023002"/>
    </source>
</evidence>
<dbReference type="SUPFAM" id="SSF51905">
    <property type="entry name" value="FAD/NAD(P)-binding domain"/>
    <property type="match status" value="1"/>
</dbReference>
<sequence>MAFGSAALSNEASFNPYWWRAAPHEDGSRNIPPKRTDVAIVGSGITGLTAAIDLARGGRQVTVFEAKEPGHGASTRNAGYVGRTLKHSFGEIMETEGLDKAKATYGELMEAFLAVKDVVERENIQCHYKQQGRLLLATSPQMYDDMAREFALREQHLGEPFQTVSRAEQRDEIATDHYFGGVRIPDHAGLHPGLYHQGLLDAARAAGVTICGFMPVHGFRRQEQGFTVFVRGAKVEARDLVFATNGYGGREFPWLQRRIMPFHAYQAVTAPMSENRIRALLPGDRTFIDWNFNVDWMRIAPGDNTRMTFGGLTGEVDADLRIMAERLQQRLVRIFPDMEGIQFDHVWTGKCGGTFDITPRIGRHDGVHYGGGYCFAGVPMGTLFGQKIARRILGQEGWESVFDTEPPAKFWYRGNAWFVPHALKWMSRNDR</sequence>
<dbReference type="PANTHER" id="PTHR13847:SF281">
    <property type="entry name" value="FAD DEPENDENT OXIDOREDUCTASE DOMAIN-CONTAINING PROTEIN"/>
    <property type="match status" value="1"/>
</dbReference>
<dbReference type="InterPro" id="IPR036188">
    <property type="entry name" value="FAD/NAD-bd_sf"/>
</dbReference>
<dbReference type="PANTHER" id="PTHR13847">
    <property type="entry name" value="SARCOSINE DEHYDROGENASE-RELATED"/>
    <property type="match status" value="1"/>
</dbReference>
<comment type="caution">
    <text evidence="3">The sequence shown here is derived from an EMBL/GenBank/DDBJ whole genome shotgun (WGS) entry which is preliminary data.</text>
</comment>
<dbReference type="RefSeq" id="WP_111195982.1">
    <property type="nucleotide sequence ID" value="NZ_QKVK01000001.1"/>
</dbReference>
<dbReference type="AlphaFoldDB" id="A0A2W2BEF4"/>
<dbReference type="Gene3D" id="3.30.9.10">
    <property type="entry name" value="D-Amino Acid Oxidase, subunit A, domain 2"/>
    <property type="match status" value="1"/>
</dbReference>
<dbReference type="GO" id="GO:0005737">
    <property type="term" value="C:cytoplasm"/>
    <property type="evidence" value="ECO:0007669"/>
    <property type="project" value="TreeGrafter"/>
</dbReference>